<gene>
    <name evidence="1" type="ORF">PSP31121_05005</name>
</gene>
<dbReference type="RefSeq" id="WP_150811167.1">
    <property type="nucleotide sequence ID" value="NZ_CABPSR010000022.1"/>
</dbReference>
<name>A0A5E5BFK1_9BURK</name>
<accession>A0A5E5BFK1</accession>
<sequence length="203" mass="23346">MSYMDPRPEGLNTQPAPPSVVETLACEPVPTKRQAGIMQHALGIRVRGDKSYRNHFVAGPGHHDYSDLMALVRAGMMREHPASQITGGDPWFQVTDSGWTAAFDALPEPPKRTKYDEFLAYDGCITFAEFLDIRVPEYEQDLVWISPSVDRRGRYETRYRMFRRAKWHEFRQRDMQGEWKPTKQEAKASYKAALKASKENHNA</sequence>
<evidence type="ECO:0000313" key="2">
    <source>
        <dbReference type="Proteomes" id="UP000335538"/>
    </source>
</evidence>
<evidence type="ECO:0000313" key="1">
    <source>
        <dbReference type="EMBL" id="VVE84941.1"/>
    </source>
</evidence>
<dbReference type="EMBL" id="CABPSR010000022">
    <property type="protein sequence ID" value="VVE84941.1"/>
    <property type="molecule type" value="Genomic_DNA"/>
</dbReference>
<protein>
    <submittedName>
        <fullName evidence="1">Uncharacterized protein</fullName>
    </submittedName>
</protein>
<proteinExistence type="predicted"/>
<reference evidence="1 2" key="1">
    <citation type="submission" date="2019-08" db="EMBL/GenBank/DDBJ databases">
        <authorList>
            <person name="Peeters C."/>
        </authorList>
    </citation>
    <scope>NUCLEOTIDE SEQUENCE [LARGE SCALE GENOMIC DNA]</scope>
    <source>
        <strain evidence="1 2">LMG 31121</strain>
    </source>
</reference>
<dbReference type="Proteomes" id="UP000335538">
    <property type="component" value="Unassembled WGS sequence"/>
</dbReference>
<dbReference type="AlphaFoldDB" id="A0A5E5BFK1"/>
<organism evidence="1 2">
    <name type="scientific">Pandoraea sputorum</name>
    <dbReference type="NCBI Taxonomy" id="93222"/>
    <lineage>
        <taxon>Bacteria</taxon>
        <taxon>Pseudomonadati</taxon>
        <taxon>Pseudomonadota</taxon>
        <taxon>Betaproteobacteria</taxon>
        <taxon>Burkholderiales</taxon>
        <taxon>Burkholderiaceae</taxon>
        <taxon>Pandoraea</taxon>
    </lineage>
</organism>